<proteinExistence type="predicted"/>
<organism evidence="1">
    <name type="scientific">Arundo donax</name>
    <name type="common">Giant reed</name>
    <name type="synonym">Donax arundinaceus</name>
    <dbReference type="NCBI Taxonomy" id="35708"/>
    <lineage>
        <taxon>Eukaryota</taxon>
        <taxon>Viridiplantae</taxon>
        <taxon>Streptophyta</taxon>
        <taxon>Embryophyta</taxon>
        <taxon>Tracheophyta</taxon>
        <taxon>Spermatophyta</taxon>
        <taxon>Magnoliopsida</taxon>
        <taxon>Liliopsida</taxon>
        <taxon>Poales</taxon>
        <taxon>Poaceae</taxon>
        <taxon>PACMAD clade</taxon>
        <taxon>Arundinoideae</taxon>
        <taxon>Arundineae</taxon>
        <taxon>Arundo</taxon>
    </lineage>
</organism>
<protein>
    <submittedName>
        <fullName evidence="1">Uncharacterized protein</fullName>
    </submittedName>
</protein>
<reference evidence="1" key="2">
    <citation type="journal article" date="2015" name="Data Brief">
        <title>Shoot transcriptome of the giant reed, Arundo donax.</title>
        <authorList>
            <person name="Barrero R.A."/>
            <person name="Guerrero F.D."/>
            <person name="Moolhuijzen P."/>
            <person name="Goolsby J.A."/>
            <person name="Tidwell J."/>
            <person name="Bellgard S.E."/>
            <person name="Bellgard M.I."/>
        </authorList>
    </citation>
    <scope>NUCLEOTIDE SEQUENCE</scope>
    <source>
        <tissue evidence="1">Shoot tissue taken approximately 20 cm above the soil surface</tissue>
    </source>
</reference>
<evidence type="ECO:0000313" key="1">
    <source>
        <dbReference type="EMBL" id="JAD61073.1"/>
    </source>
</evidence>
<dbReference type="AlphaFoldDB" id="A0A0A9BG07"/>
<dbReference type="EMBL" id="GBRH01236822">
    <property type="protein sequence ID" value="JAD61073.1"/>
    <property type="molecule type" value="Transcribed_RNA"/>
</dbReference>
<sequence length="115" mass="13196">MRLVVGRHQNSKAGMFHTSTPPKVNTQWLSFVLGLANIELLNCQSPVQMSILVTQPPPVHKSYRFGHSCTWMQFDKERYKQHVGVLKKADADQTSSCSPLAWFPILYSEQKYHHV</sequence>
<accession>A0A0A9BG07</accession>
<name>A0A0A9BG07_ARUDO</name>
<reference evidence="1" key="1">
    <citation type="submission" date="2014-09" db="EMBL/GenBank/DDBJ databases">
        <authorList>
            <person name="Magalhaes I.L.F."/>
            <person name="Oliveira U."/>
            <person name="Santos F.R."/>
            <person name="Vidigal T.H.D.A."/>
            <person name="Brescovit A.D."/>
            <person name="Santos A.J."/>
        </authorList>
    </citation>
    <scope>NUCLEOTIDE SEQUENCE</scope>
    <source>
        <tissue evidence="1">Shoot tissue taken approximately 20 cm above the soil surface</tissue>
    </source>
</reference>